<keyword evidence="2" id="KW-1185">Reference proteome</keyword>
<proteinExistence type="predicted"/>
<organism evidence="1 2">
    <name type="scientific">Pectobacterium aroidearum</name>
    <dbReference type="NCBI Taxonomy" id="1201031"/>
    <lineage>
        <taxon>Bacteria</taxon>
        <taxon>Pseudomonadati</taxon>
        <taxon>Pseudomonadota</taxon>
        <taxon>Gammaproteobacteria</taxon>
        <taxon>Enterobacterales</taxon>
        <taxon>Pectobacteriaceae</taxon>
        <taxon>Pectobacterium</taxon>
    </lineage>
</organism>
<dbReference type="Proteomes" id="UP000530038">
    <property type="component" value="Unassembled WGS sequence"/>
</dbReference>
<reference evidence="1 2" key="1">
    <citation type="submission" date="2020-07" db="EMBL/GenBank/DDBJ databases">
        <title>Characterization of Pectobacterium aroidearum strains causing soft rot on Amorphophallus konjac.</title>
        <authorList>
            <person name="Xie H."/>
        </authorList>
    </citation>
    <scope>NUCLEOTIDE SEQUENCE [LARGE SCALE GENOMIC DNA]</scope>
    <source>
        <strain evidence="1 2">MY10</strain>
    </source>
</reference>
<dbReference type="EMBL" id="JACERK010000017">
    <property type="protein sequence ID" value="MBA5234735.1"/>
    <property type="molecule type" value="Genomic_DNA"/>
</dbReference>
<dbReference type="RefSeq" id="WP_181838314.1">
    <property type="nucleotide sequence ID" value="NZ_JACERK010000017.1"/>
</dbReference>
<comment type="caution">
    <text evidence="1">The sequence shown here is derived from an EMBL/GenBank/DDBJ whole genome shotgun (WGS) entry which is preliminary data.</text>
</comment>
<protein>
    <submittedName>
        <fullName evidence="1">Uncharacterized protein</fullName>
    </submittedName>
</protein>
<evidence type="ECO:0000313" key="2">
    <source>
        <dbReference type="Proteomes" id="UP000530038"/>
    </source>
</evidence>
<evidence type="ECO:0000313" key="1">
    <source>
        <dbReference type="EMBL" id="MBA5234735.1"/>
    </source>
</evidence>
<name>A0ABR5ZJH7_9GAMM</name>
<accession>A0ABR5ZJH7</accession>
<gene>
    <name evidence="1" type="ORF">H2Y56_21890</name>
</gene>
<sequence length="104" mass="11355">MNNSPKFTANISVINGQRILRIWDCSDAYPDAMSVTNGAEYVLNKLEQENGPLPGLIIYKDSLGQWDRMHRLSSGSVEFCPIVPGVKSITDDDEAAQLATGGKL</sequence>